<keyword evidence="2" id="KW-1185">Reference proteome</keyword>
<organism evidence="1 2">
    <name type="scientific">Arthrobacter phage Altadena</name>
    <dbReference type="NCBI Taxonomy" id="3059064"/>
    <lineage>
        <taxon>Viruses</taxon>
        <taxon>Duplodnaviria</taxon>
        <taxon>Heunggongvirae</taxon>
        <taxon>Uroviricota</taxon>
        <taxon>Caudoviricetes</taxon>
        <taxon>Berryhillviridae</taxon>
        <taxon>Altadenavirus</taxon>
        <taxon>Altadenavirus altadena</taxon>
    </lineage>
</organism>
<evidence type="ECO:0000313" key="2">
    <source>
        <dbReference type="Proteomes" id="UP001304441"/>
    </source>
</evidence>
<protein>
    <submittedName>
        <fullName evidence="1">Uncharacterized protein</fullName>
    </submittedName>
</protein>
<name>A0AA96HTP9_9CAUD</name>
<dbReference type="EMBL" id="OR521058">
    <property type="protein sequence ID" value="WNO25887.1"/>
    <property type="molecule type" value="Genomic_DNA"/>
</dbReference>
<proteinExistence type="predicted"/>
<gene>
    <name evidence="1" type="primary">65</name>
    <name evidence="1" type="ORF">SEA_ALTADENA_65</name>
</gene>
<sequence>MSAVVTREDKPPRWYVAWCEECQDGVRFPRAERPTRWADGHNAARHLDELEAGTGIVDGRT</sequence>
<dbReference type="Proteomes" id="UP001304441">
    <property type="component" value="Segment"/>
</dbReference>
<evidence type="ECO:0000313" key="1">
    <source>
        <dbReference type="EMBL" id="WNO25887.1"/>
    </source>
</evidence>
<accession>A0AA96HTP9</accession>
<reference evidence="1 2" key="1">
    <citation type="submission" date="2023-08" db="EMBL/GenBank/DDBJ databases">
        <authorList>
            <person name="Beyer A.R."/>
            <person name="Cuttino I."/>
            <person name="Clifton D.R."/>
            <person name="Poitier J.S."/>
            <person name="White J."/>
            <person name="Ko C."/>
            <person name="Russell D.A."/>
            <person name="Jacobs-Sera D."/>
            <person name="Hatfull G.F."/>
        </authorList>
    </citation>
    <scope>NUCLEOTIDE SEQUENCE [LARGE SCALE GENOMIC DNA]</scope>
</reference>